<evidence type="ECO:0000313" key="1">
    <source>
        <dbReference type="EMBL" id="MDH1340564.1"/>
    </source>
</evidence>
<dbReference type="RefSeq" id="WP_279534637.1">
    <property type="nucleotide sequence ID" value="NZ_CP104579.1"/>
</dbReference>
<gene>
    <name evidence="1" type="ORF">N5J11_15280</name>
</gene>
<dbReference type="AlphaFoldDB" id="A0AA42TZG4"/>
<dbReference type="Pfam" id="PF24072">
    <property type="entry name" value="T7_gp14"/>
    <property type="match status" value="1"/>
</dbReference>
<protein>
    <recommendedName>
        <fullName evidence="3">Internal virion protein B</fullName>
    </recommendedName>
</protein>
<dbReference type="InterPro" id="IPR038996">
    <property type="entry name" value="Gp14"/>
</dbReference>
<dbReference type="Proteomes" id="UP001161697">
    <property type="component" value="Unassembled WGS sequence"/>
</dbReference>
<evidence type="ECO:0000313" key="2">
    <source>
        <dbReference type="Proteomes" id="UP001161697"/>
    </source>
</evidence>
<accession>A0AA42TZG4</accession>
<proteinExistence type="predicted"/>
<reference evidence="1" key="1">
    <citation type="submission" date="2022-09" db="EMBL/GenBank/DDBJ databases">
        <title>Intensive care unit water sources are persistently colonized with multi-drug resistant bacteria and are the site of extensive horizontal gene transfer of antibiotic resistance genes.</title>
        <authorList>
            <person name="Diorio-Toth L."/>
        </authorList>
    </citation>
    <scope>NUCLEOTIDE SEQUENCE</scope>
    <source>
        <strain evidence="1">GD03704</strain>
    </source>
</reference>
<name>A0AA42TZG4_ECTOL</name>
<evidence type="ECO:0008006" key="3">
    <source>
        <dbReference type="Google" id="ProtNLM"/>
    </source>
</evidence>
<comment type="caution">
    <text evidence="1">The sequence shown here is derived from an EMBL/GenBank/DDBJ whole genome shotgun (WGS) entry which is preliminary data.</text>
</comment>
<organism evidence="1 2">
    <name type="scientific">Ectopseudomonas oleovorans</name>
    <name type="common">Pseudomonas oleovorans</name>
    <dbReference type="NCBI Taxonomy" id="301"/>
    <lineage>
        <taxon>Bacteria</taxon>
        <taxon>Pseudomonadati</taxon>
        <taxon>Pseudomonadota</taxon>
        <taxon>Gammaproteobacteria</taxon>
        <taxon>Pseudomonadales</taxon>
        <taxon>Pseudomonadaceae</taxon>
        <taxon>Ectopseudomonas</taxon>
    </lineage>
</organism>
<sequence>MCEPVSITMAVMAVAGAAMGASEKAKAEGQAENARRKSQIEMIKQMNIANADLSLEAKDKAEQARQQMTEINLKSLRNRGMVAAAIGESNLAGNSMNRIKQVTDAQSSRETMSVLDNYQRDYQTIFANQVGNVENTKSQMNSMAPVFRTSKLASALNVVSAGAGAYASSGGKFGEGGSKGGKS</sequence>
<dbReference type="EMBL" id="JAOCJE010000001">
    <property type="protein sequence ID" value="MDH1340564.1"/>
    <property type="molecule type" value="Genomic_DNA"/>
</dbReference>